<gene>
    <name evidence="2" type="ORF">SAMN05421819_1351</name>
</gene>
<evidence type="ECO:0000313" key="2">
    <source>
        <dbReference type="EMBL" id="SEF91803.1"/>
    </source>
</evidence>
<dbReference type="AlphaFoldDB" id="A0A1H5VXD8"/>
<accession>A0A1H5VXD8</accession>
<name>A0A1H5VXD8_9BACT</name>
<feature type="region of interest" description="Disordered" evidence="1">
    <location>
        <begin position="1"/>
        <end position="23"/>
    </location>
</feature>
<organism evidence="2 3">
    <name type="scientific">Bryocella elongata</name>
    <dbReference type="NCBI Taxonomy" id="863522"/>
    <lineage>
        <taxon>Bacteria</taxon>
        <taxon>Pseudomonadati</taxon>
        <taxon>Acidobacteriota</taxon>
        <taxon>Terriglobia</taxon>
        <taxon>Terriglobales</taxon>
        <taxon>Acidobacteriaceae</taxon>
        <taxon>Bryocella</taxon>
    </lineage>
</organism>
<sequence>MSAGCSGKCPGCKKRQEEESRTSSLIQLVADKLKGGSESSEAAVESSARGLMVAEILAHATSFVV</sequence>
<evidence type="ECO:0000313" key="3">
    <source>
        <dbReference type="Proteomes" id="UP000236728"/>
    </source>
</evidence>
<dbReference type="EMBL" id="FNVA01000002">
    <property type="protein sequence ID" value="SEF91803.1"/>
    <property type="molecule type" value="Genomic_DNA"/>
</dbReference>
<reference evidence="2 3" key="1">
    <citation type="submission" date="2016-10" db="EMBL/GenBank/DDBJ databases">
        <authorList>
            <person name="de Groot N.N."/>
        </authorList>
    </citation>
    <scope>NUCLEOTIDE SEQUENCE [LARGE SCALE GENOMIC DNA]</scope>
    <source>
        <strain evidence="2 3">DSM 22489</strain>
    </source>
</reference>
<evidence type="ECO:0000256" key="1">
    <source>
        <dbReference type="SAM" id="MobiDB-lite"/>
    </source>
</evidence>
<keyword evidence="3" id="KW-1185">Reference proteome</keyword>
<proteinExistence type="predicted"/>
<dbReference type="Proteomes" id="UP000236728">
    <property type="component" value="Unassembled WGS sequence"/>
</dbReference>
<protein>
    <submittedName>
        <fullName evidence="2">Uncharacterized protein</fullName>
    </submittedName>
</protein>